<feature type="region of interest" description="Disordered" evidence="1">
    <location>
        <begin position="205"/>
        <end position="306"/>
    </location>
</feature>
<dbReference type="Proteomes" id="UP001218218">
    <property type="component" value="Unassembled WGS sequence"/>
</dbReference>
<keyword evidence="3" id="KW-1185">Reference proteome</keyword>
<dbReference type="EMBL" id="JARIHO010000032">
    <property type="protein sequence ID" value="KAJ7334742.1"/>
    <property type="molecule type" value="Genomic_DNA"/>
</dbReference>
<evidence type="ECO:0000313" key="2">
    <source>
        <dbReference type="EMBL" id="KAJ7334742.1"/>
    </source>
</evidence>
<evidence type="ECO:0000313" key="3">
    <source>
        <dbReference type="Proteomes" id="UP001218218"/>
    </source>
</evidence>
<organism evidence="2 3">
    <name type="scientific">Mycena albidolilacea</name>
    <dbReference type="NCBI Taxonomy" id="1033008"/>
    <lineage>
        <taxon>Eukaryota</taxon>
        <taxon>Fungi</taxon>
        <taxon>Dikarya</taxon>
        <taxon>Basidiomycota</taxon>
        <taxon>Agaricomycotina</taxon>
        <taxon>Agaricomycetes</taxon>
        <taxon>Agaricomycetidae</taxon>
        <taxon>Agaricales</taxon>
        <taxon>Marasmiineae</taxon>
        <taxon>Mycenaceae</taxon>
        <taxon>Mycena</taxon>
    </lineage>
</organism>
<protein>
    <submittedName>
        <fullName evidence="2">Uncharacterized protein</fullName>
    </submittedName>
</protein>
<comment type="caution">
    <text evidence="2">The sequence shown here is derived from an EMBL/GenBank/DDBJ whole genome shotgun (WGS) entry which is preliminary data.</text>
</comment>
<name>A0AAD6ZQZ9_9AGAR</name>
<feature type="compositionally biased region" description="Low complexity" evidence="1">
    <location>
        <begin position="350"/>
        <end position="360"/>
    </location>
</feature>
<feature type="region of interest" description="Disordered" evidence="1">
    <location>
        <begin position="344"/>
        <end position="366"/>
    </location>
</feature>
<proteinExistence type="predicted"/>
<reference evidence="2" key="1">
    <citation type="submission" date="2023-03" db="EMBL/GenBank/DDBJ databases">
        <title>Massive genome expansion in bonnet fungi (Mycena s.s.) driven by repeated elements and novel gene families across ecological guilds.</title>
        <authorList>
            <consortium name="Lawrence Berkeley National Laboratory"/>
            <person name="Harder C.B."/>
            <person name="Miyauchi S."/>
            <person name="Viragh M."/>
            <person name="Kuo A."/>
            <person name="Thoen E."/>
            <person name="Andreopoulos B."/>
            <person name="Lu D."/>
            <person name="Skrede I."/>
            <person name="Drula E."/>
            <person name="Henrissat B."/>
            <person name="Morin E."/>
            <person name="Kohler A."/>
            <person name="Barry K."/>
            <person name="LaButti K."/>
            <person name="Morin E."/>
            <person name="Salamov A."/>
            <person name="Lipzen A."/>
            <person name="Mereny Z."/>
            <person name="Hegedus B."/>
            <person name="Baldrian P."/>
            <person name="Stursova M."/>
            <person name="Weitz H."/>
            <person name="Taylor A."/>
            <person name="Grigoriev I.V."/>
            <person name="Nagy L.G."/>
            <person name="Martin F."/>
            <person name="Kauserud H."/>
        </authorList>
    </citation>
    <scope>NUCLEOTIDE SEQUENCE</scope>
    <source>
        <strain evidence="2">CBHHK002</strain>
    </source>
</reference>
<sequence length="673" mass="75277">MSRAIPPHWAPSDITSKIAQAAHASRPTPRLGRKGFLFLQKSAPNAAKPPERVKIVARRMVKAERDERMDVTHALTPVKQYMAGFTRPTDLRTSNWFPGGAYVAKGKVYESPVEEAYQSHTVFILESRYHIRYGVGRVDAPDYIYGVCQEQDLPGVLKAYNSSAAPRWVLEDMDNARWPQGPQRKPQPRQKWWVDGEDLRQTLRGLKSAAPPPDLNNLNKDEWERVRPEKRAKPILRSKSSSNATIPPPDQNPSAPSSSRAFHSSSTLLDPDNIVPDFYVQHKQAKAGREKDAEESDREELQDSPFLMRDLSDGILSDEIEASTRRQTSKIPVEFEADGVIVHPSGFVVPTPSQSSTSPSREPREGDVALQTAAVAERVAEEDLADVTAETSSRRGKVPSEVRLEDGTVSHPSGFEPPTAADEFEHSHLGVRPLVVGGSKRGLHTTALVRAAEAEWDFERARAADPDAKYVPRSEYMPTLAETPFWRPLVTLTVSTRPIAYTLLRLAKGLPTGRPFHADIDNNDKKCRVSYINRMRSLRLHRVQNLTVNMAGVLGGLRGGVVGIRFEPDCMGRGVAGEGLADPVPYDKRVVGVGVGRWYALAEQWKELLRDREDEVLADKPFQIYDLDEFGNRYAEGSGEVVPWRARQETKADRLKREPWYAEYQQLHRGPGS</sequence>
<gene>
    <name evidence="2" type="ORF">DFH08DRAFT_292391</name>
</gene>
<dbReference type="AlphaFoldDB" id="A0AAD6ZQZ9"/>
<feature type="compositionally biased region" description="Low complexity" evidence="1">
    <location>
        <begin position="253"/>
        <end position="266"/>
    </location>
</feature>
<accession>A0AAD6ZQZ9</accession>
<feature type="compositionally biased region" description="Basic and acidic residues" evidence="1">
    <location>
        <begin position="219"/>
        <end position="232"/>
    </location>
</feature>
<feature type="compositionally biased region" description="Acidic residues" evidence="1">
    <location>
        <begin position="293"/>
        <end position="302"/>
    </location>
</feature>
<evidence type="ECO:0000256" key="1">
    <source>
        <dbReference type="SAM" id="MobiDB-lite"/>
    </source>
</evidence>